<dbReference type="PROSITE" id="PS50086">
    <property type="entry name" value="TBC_RABGAP"/>
    <property type="match status" value="1"/>
</dbReference>
<dbReference type="SUPFAM" id="SSF51556">
    <property type="entry name" value="Metallo-dependent hydrolases"/>
    <property type="match status" value="1"/>
</dbReference>
<dbReference type="InterPro" id="IPR000195">
    <property type="entry name" value="Rab-GAP-TBC_dom"/>
</dbReference>
<dbReference type="FunFam" id="3.20.20.140:FF:000014">
    <property type="entry name" value="5-methylthioadenosine/S-adenosylhomocysteine deaminase"/>
    <property type="match status" value="1"/>
</dbReference>
<dbReference type="CDD" id="cd01298">
    <property type="entry name" value="ATZ_TRZ_like"/>
    <property type="match status" value="1"/>
</dbReference>
<dbReference type="EMBL" id="FR824284">
    <property type="protein sequence ID" value="CCA24423.1"/>
    <property type="molecule type" value="Genomic_DNA"/>
</dbReference>
<dbReference type="GO" id="GO:0019239">
    <property type="term" value="F:deaminase activity"/>
    <property type="evidence" value="ECO:0007669"/>
    <property type="project" value="UniProtKB-ARBA"/>
</dbReference>
<keyword evidence="1" id="KW-0479">Metal-binding</keyword>
<dbReference type="Pfam" id="PF01979">
    <property type="entry name" value="Amidohydro_1"/>
    <property type="match status" value="1"/>
</dbReference>
<organism evidence="5">
    <name type="scientific">Albugo laibachii Nc14</name>
    <dbReference type="NCBI Taxonomy" id="890382"/>
    <lineage>
        <taxon>Eukaryota</taxon>
        <taxon>Sar</taxon>
        <taxon>Stramenopiles</taxon>
        <taxon>Oomycota</taxon>
        <taxon>Peronosporomycetes</taxon>
        <taxon>Albuginales</taxon>
        <taxon>Albuginaceae</taxon>
        <taxon>Albugo</taxon>
    </lineage>
</organism>
<dbReference type="SUPFAM" id="SSF47923">
    <property type="entry name" value="Ypt/Rab-GAP domain of gyp1p"/>
    <property type="match status" value="2"/>
</dbReference>
<evidence type="ECO:0000313" key="5">
    <source>
        <dbReference type="EMBL" id="CCA24423.1"/>
    </source>
</evidence>
<dbReference type="SUPFAM" id="SSF51338">
    <property type="entry name" value="Composite domain of metallo-dependent hydrolases"/>
    <property type="match status" value="1"/>
</dbReference>
<dbReference type="InterPro" id="IPR011059">
    <property type="entry name" value="Metal-dep_hydrolase_composite"/>
</dbReference>
<evidence type="ECO:0000256" key="1">
    <source>
        <dbReference type="ARBA" id="ARBA00022723"/>
    </source>
</evidence>
<proteinExistence type="predicted"/>
<sequence length="962" mass="108675">MSAAAAATIGKVRVQPALSMVKEGGSQGWSMIKMKIATAGPVAERIHQMGRNMLESYIGEQEVDRIAILSHPKSTGEAFLQSFKDLHAVNSPGKKSFANNQFSTSTAANQCFQSCYIVGLVCLMSENIRDLSRISRINKNCHHLLQERRFWRFCVRFGDISNRNRAYFWEQCASVTSTRAISEFEYQTYNEMARSKGECTDLITTDVRRTYGIVAPHKRASESSTEEKLHADEELVNQLSDVLHALSSRFPNVGYCQGMDYIAAFVIDIVKESTNLVSETISSAQTYLQAATNEQVERAFWILVCLFEQYGLQDMFSPGLHQLNSQCFIFKRLFELTMPTLAQHFDKENIMAEMFVVGWFQTLFLYLNVLPRRTLTRIWDIFLWEKNWKIITRATLALFQVAATFVETESIDCVIRFFNTFDGKAEELLESEAFIVKAQSFKVTNSQLLRLQRQYVKKLPAQMSSNFNGDNFEVVWYTTVQIVNLIGGTREYLEWIGSGGSKMRSIDLILSASYVVPVVPRGAIYTDYSVVIEKGRIIDLIPTSLVLEKYIPTQHIELPNRILLPGLINSHSHAALNLLRGISDDKTLFNWLTEDIWPTEAKFVGREFLETGVEHAIAEMLRGGTTCFNDMYFLDTTAQVVERCQMRAMLGNPILEFASAYGSDARQYLNTATRSLKDAQKRDKRDLIQYSIAPHAPYTVSDASFSEVKKISERFQVPIHLHLHETKMECDDSESLTKSMSCHQSQKKLRPVANLIRLGLLSRRLIAVHMTQLTELEMDQIAEAQVNVIHCPTSNLKLASGICPVEKLLEKGVNIALGTDSAASNNTLDMFAEIKLAAILAKIKSGTCTSVPATIALEMATINGAKALGMEEEIGSIEIGKSADIIAIAFDSIEMLPMYNPISHITYVAGREQVTDVWIQGSRMLQERALITIDEEQLKFKIKCWQENIKHHHELLEQQRLT</sequence>
<dbReference type="InterPro" id="IPR050287">
    <property type="entry name" value="MTA/SAH_deaminase"/>
</dbReference>
<keyword evidence="3" id="KW-0862">Zinc</keyword>
<protein>
    <submittedName>
        <fullName evidence="5">5methylthioadenosine/Sadenosylhomocysteine deaminase putative</fullName>
    </submittedName>
</protein>
<evidence type="ECO:0000259" key="4">
    <source>
        <dbReference type="PROSITE" id="PS50086"/>
    </source>
</evidence>
<dbReference type="InterPro" id="IPR035969">
    <property type="entry name" value="Rab-GAP_TBC_sf"/>
</dbReference>
<dbReference type="HOGENOM" id="CLU_006569_0_0_1"/>
<dbReference type="AlphaFoldDB" id="F0WSU5"/>
<dbReference type="GO" id="GO:0046872">
    <property type="term" value="F:metal ion binding"/>
    <property type="evidence" value="ECO:0007669"/>
    <property type="project" value="UniProtKB-KW"/>
</dbReference>
<keyword evidence="2" id="KW-0378">Hydrolase</keyword>
<dbReference type="Gene3D" id="1.10.8.270">
    <property type="entry name" value="putative rabgap domain of human tbc1 domain family member 14 like domains"/>
    <property type="match status" value="1"/>
</dbReference>
<name>F0WSU5_9STRA</name>
<dbReference type="NCBIfam" id="NF006549">
    <property type="entry name" value="PRK09045.1"/>
    <property type="match status" value="1"/>
</dbReference>
<dbReference type="PANTHER" id="PTHR43794:SF11">
    <property type="entry name" value="AMIDOHYDROLASE-RELATED DOMAIN-CONTAINING PROTEIN"/>
    <property type="match status" value="1"/>
</dbReference>
<dbReference type="Gene3D" id="1.10.472.80">
    <property type="entry name" value="Ypt/Rab-GAP domain of gyp1p, domain 3"/>
    <property type="match status" value="1"/>
</dbReference>
<evidence type="ECO:0000256" key="3">
    <source>
        <dbReference type="ARBA" id="ARBA00022833"/>
    </source>
</evidence>
<dbReference type="Pfam" id="PF00566">
    <property type="entry name" value="RabGAP-TBC"/>
    <property type="match status" value="1"/>
</dbReference>
<dbReference type="SMART" id="SM00164">
    <property type="entry name" value="TBC"/>
    <property type="match status" value="1"/>
</dbReference>
<dbReference type="InterPro" id="IPR032466">
    <property type="entry name" value="Metal_Hydrolase"/>
</dbReference>
<dbReference type="InterPro" id="IPR006680">
    <property type="entry name" value="Amidohydro-rel"/>
</dbReference>
<dbReference type="PANTHER" id="PTHR43794">
    <property type="entry name" value="AMINOHYDROLASE SSNA-RELATED"/>
    <property type="match status" value="1"/>
</dbReference>
<evidence type="ECO:0000256" key="2">
    <source>
        <dbReference type="ARBA" id="ARBA00022801"/>
    </source>
</evidence>
<feature type="domain" description="Rab-GAP TBC" evidence="4">
    <location>
        <begin position="159"/>
        <end position="386"/>
    </location>
</feature>
<gene>
    <name evidence="5" type="primary">AlNc14C239G9441</name>
    <name evidence="5" type="ORF">ALNC14_105670</name>
</gene>
<reference evidence="5" key="2">
    <citation type="submission" date="2011-02" db="EMBL/GenBank/DDBJ databases">
        <authorList>
            <person name="MacLean D."/>
        </authorList>
    </citation>
    <scope>NUCLEOTIDE SEQUENCE</scope>
</reference>
<dbReference type="Gene3D" id="2.30.40.10">
    <property type="entry name" value="Urease, subunit C, domain 1"/>
    <property type="match status" value="1"/>
</dbReference>
<dbReference type="Gene3D" id="3.20.20.140">
    <property type="entry name" value="Metal-dependent hydrolases"/>
    <property type="match status" value="1"/>
</dbReference>
<reference evidence="5" key="1">
    <citation type="journal article" date="2011" name="PLoS Biol.">
        <title>Gene gain and loss during evolution of obligate parasitism in the white rust pathogen of Arabidopsis thaliana.</title>
        <authorList>
            <person name="Kemen E."/>
            <person name="Gardiner A."/>
            <person name="Schultz-Larsen T."/>
            <person name="Kemen A.C."/>
            <person name="Balmuth A.L."/>
            <person name="Robert-Seilaniantz A."/>
            <person name="Bailey K."/>
            <person name="Holub E."/>
            <person name="Studholme D.J."/>
            <person name="Maclean D."/>
            <person name="Jones J.D."/>
        </authorList>
    </citation>
    <scope>NUCLEOTIDE SEQUENCE</scope>
</reference>
<accession>F0WSU5</accession>
<dbReference type="GO" id="GO:0016814">
    <property type="term" value="F:hydrolase activity, acting on carbon-nitrogen (but not peptide) bonds, in cyclic amidines"/>
    <property type="evidence" value="ECO:0007669"/>
    <property type="project" value="UniProtKB-ARBA"/>
</dbReference>